<gene>
    <name evidence="1" type="ORF">J2W94_003036</name>
</gene>
<organism evidence="1 2">
    <name type="scientific">Pseudoxanthomonas sacheonensis</name>
    <dbReference type="NCBI Taxonomy" id="443615"/>
    <lineage>
        <taxon>Bacteria</taxon>
        <taxon>Pseudomonadati</taxon>
        <taxon>Pseudomonadota</taxon>
        <taxon>Gammaproteobacteria</taxon>
        <taxon>Lysobacterales</taxon>
        <taxon>Lysobacteraceae</taxon>
        <taxon>Pseudoxanthomonas</taxon>
    </lineage>
</organism>
<evidence type="ECO:0000313" key="2">
    <source>
        <dbReference type="Proteomes" id="UP001254759"/>
    </source>
</evidence>
<accession>A0ABU1RVD0</accession>
<comment type="caution">
    <text evidence="1">The sequence shown here is derived from an EMBL/GenBank/DDBJ whole genome shotgun (WGS) entry which is preliminary data.</text>
</comment>
<name>A0ABU1RVD0_9GAMM</name>
<evidence type="ECO:0008006" key="3">
    <source>
        <dbReference type="Google" id="ProtNLM"/>
    </source>
</evidence>
<keyword evidence="2" id="KW-1185">Reference proteome</keyword>
<dbReference type="Proteomes" id="UP001254759">
    <property type="component" value="Unassembled WGS sequence"/>
</dbReference>
<dbReference type="EMBL" id="JAVDTT010000004">
    <property type="protein sequence ID" value="MDR6842731.1"/>
    <property type="molecule type" value="Genomic_DNA"/>
</dbReference>
<protein>
    <recommendedName>
        <fullName evidence="3">Lipoprotein</fullName>
    </recommendedName>
</protein>
<dbReference type="PROSITE" id="PS51257">
    <property type="entry name" value="PROKAR_LIPOPROTEIN"/>
    <property type="match status" value="1"/>
</dbReference>
<reference evidence="1 2" key="1">
    <citation type="submission" date="2023-07" db="EMBL/GenBank/DDBJ databases">
        <title>Sorghum-associated microbial communities from plants grown in Nebraska, USA.</title>
        <authorList>
            <person name="Schachtman D."/>
        </authorList>
    </citation>
    <scope>NUCLEOTIDE SEQUENCE [LARGE SCALE GENOMIC DNA]</scope>
    <source>
        <strain evidence="1 2">BE107</strain>
    </source>
</reference>
<proteinExistence type="predicted"/>
<dbReference type="RefSeq" id="WP_430540627.1">
    <property type="nucleotide sequence ID" value="NZ_JAVDTT010000004.1"/>
</dbReference>
<evidence type="ECO:0000313" key="1">
    <source>
        <dbReference type="EMBL" id="MDR6842731.1"/>
    </source>
</evidence>
<sequence>MKINPMKTGKTKNGAFLLFCALALGACGDREAEQRAAAQAQAAAQEEAAAALAREYDNAVTGQNWDMARVHGSALLSQYPDSQAAAKMKAGYEEVKAKGEAAREQRRLAALWNYAQVSAAGGTQRSAMIYSKDPIDLDGSGARPVQLVFRDHPKWKRSAYLVLQASDFRCVGGCNVKVVADGAAAKSMAAWRPDTDEAIAMFVTDYKSLWRLLHKTKVVSIEFPVKGGGTRTATFEVGGLDGSQMPGWD</sequence>